<evidence type="ECO:0000313" key="3">
    <source>
        <dbReference type="Proteomes" id="UP000054538"/>
    </source>
</evidence>
<keyword evidence="1" id="KW-0812">Transmembrane</keyword>
<protein>
    <submittedName>
        <fullName evidence="2">Uncharacterized protein</fullName>
    </submittedName>
</protein>
<feature type="transmembrane region" description="Helical" evidence="1">
    <location>
        <begin position="31"/>
        <end position="49"/>
    </location>
</feature>
<dbReference type="HOGENOM" id="CLU_3125539_0_0_1"/>
<sequence>MSDFVPPLHCQTFIIVHNPFLVIALEPPGTLRHFLTSLISISPLFLFLFP</sequence>
<dbReference type="AlphaFoldDB" id="A0A0D0D639"/>
<gene>
    <name evidence="2" type="ORF">PAXRUDRAFT_22105</name>
</gene>
<evidence type="ECO:0000313" key="2">
    <source>
        <dbReference type="EMBL" id="KIK72335.1"/>
    </source>
</evidence>
<dbReference type="EMBL" id="KN830945">
    <property type="protein sequence ID" value="KIK72335.1"/>
    <property type="molecule type" value="Genomic_DNA"/>
</dbReference>
<keyword evidence="3" id="KW-1185">Reference proteome</keyword>
<name>A0A0D0D639_9AGAM</name>
<proteinExistence type="predicted"/>
<keyword evidence="1" id="KW-1133">Transmembrane helix</keyword>
<reference evidence="3" key="2">
    <citation type="submission" date="2015-01" db="EMBL/GenBank/DDBJ databases">
        <title>Evolutionary Origins and Diversification of the Mycorrhizal Mutualists.</title>
        <authorList>
            <consortium name="DOE Joint Genome Institute"/>
            <consortium name="Mycorrhizal Genomics Consortium"/>
            <person name="Kohler A."/>
            <person name="Kuo A."/>
            <person name="Nagy L.G."/>
            <person name="Floudas D."/>
            <person name="Copeland A."/>
            <person name="Barry K.W."/>
            <person name="Cichocki N."/>
            <person name="Veneault-Fourrey C."/>
            <person name="LaButti K."/>
            <person name="Lindquist E.A."/>
            <person name="Lipzen A."/>
            <person name="Lundell T."/>
            <person name="Morin E."/>
            <person name="Murat C."/>
            <person name="Riley R."/>
            <person name="Ohm R."/>
            <person name="Sun H."/>
            <person name="Tunlid A."/>
            <person name="Henrissat B."/>
            <person name="Grigoriev I.V."/>
            <person name="Hibbett D.S."/>
            <person name="Martin F."/>
        </authorList>
    </citation>
    <scope>NUCLEOTIDE SEQUENCE [LARGE SCALE GENOMIC DNA]</scope>
    <source>
        <strain evidence="3">Ve08.2h10</strain>
    </source>
</reference>
<keyword evidence="1" id="KW-0472">Membrane</keyword>
<dbReference type="Proteomes" id="UP000054538">
    <property type="component" value="Unassembled WGS sequence"/>
</dbReference>
<accession>A0A0D0D639</accession>
<dbReference type="InParanoid" id="A0A0D0D639"/>
<evidence type="ECO:0000256" key="1">
    <source>
        <dbReference type="SAM" id="Phobius"/>
    </source>
</evidence>
<organism evidence="2 3">
    <name type="scientific">Paxillus rubicundulus Ve08.2h10</name>
    <dbReference type="NCBI Taxonomy" id="930991"/>
    <lineage>
        <taxon>Eukaryota</taxon>
        <taxon>Fungi</taxon>
        <taxon>Dikarya</taxon>
        <taxon>Basidiomycota</taxon>
        <taxon>Agaricomycotina</taxon>
        <taxon>Agaricomycetes</taxon>
        <taxon>Agaricomycetidae</taxon>
        <taxon>Boletales</taxon>
        <taxon>Paxilineae</taxon>
        <taxon>Paxillaceae</taxon>
        <taxon>Paxillus</taxon>
    </lineage>
</organism>
<reference evidence="2 3" key="1">
    <citation type="submission" date="2014-04" db="EMBL/GenBank/DDBJ databases">
        <authorList>
            <consortium name="DOE Joint Genome Institute"/>
            <person name="Kuo A."/>
            <person name="Kohler A."/>
            <person name="Jargeat P."/>
            <person name="Nagy L.G."/>
            <person name="Floudas D."/>
            <person name="Copeland A."/>
            <person name="Barry K.W."/>
            <person name="Cichocki N."/>
            <person name="Veneault-Fourrey C."/>
            <person name="LaButti K."/>
            <person name="Lindquist E.A."/>
            <person name="Lipzen A."/>
            <person name="Lundell T."/>
            <person name="Morin E."/>
            <person name="Murat C."/>
            <person name="Sun H."/>
            <person name="Tunlid A."/>
            <person name="Henrissat B."/>
            <person name="Grigoriev I.V."/>
            <person name="Hibbett D.S."/>
            <person name="Martin F."/>
            <person name="Nordberg H.P."/>
            <person name="Cantor M.N."/>
            <person name="Hua S.X."/>
        </authorList>
    </citation>
    <scope>NUCLEOTIDE SEQUENCE [LARGE SCALE GENOMIC DNA]</scope>
    <source>
        <strain evidence="2 3">Ve08.2h10</strain>
    </source>
</reference>